<evidence type="ECO:0000313" key="2">
    <source>
        <dbReference type="Proteomes" id="UP000015104"/>
    </source>
</evidence>
<accession>T1K619</accession>
<dbReference type="EnsemblMetazoa" id="tetur05g08300.1">
    <property type="protein sequence ID" value="tetur05g08300.1"/>
    <property type="gene ID" value="tetur05g08300"/>
</dbReference>
<dbReference type="Proteomes" id="UP000015104">
    <property type="component" value="Unassembled WGS sequence"/>
</dbReference>
<reference evidence="1" key="2">
    <citation type="submission" date="2015-06" db="UniProtKB">
        <authorList>
            <consortium name="EnsemblMetazoa"/>
        </authorList>
    </citation>
    <scope>IDENTIFICATION</scope>
</reference>
<reference evidence="2" key="1">
    <citation type="submission" date="2011-08" db="EMBL/GenBank/DDBJ databases">
        <authorList>
            <person name="Rombauts S."/>
        </authorList>
    </citation>
    <scope>NUCLEOTIDE SEQUENCE</scope>
    <source>
        <strain evidence="2">London</strain>
    </source>
</reference>
<protein>
    <submittedName>
        <fullName evidence="1">Uncharacterized protein</fullName>
    </submittedName>
</protein>
<dbReference type="HOGENOM" id="CLU_3160576_0_0_1"/>
<organism evidence="1 2">
    <name type="scientific">Tetranychus urticae</name>
    <name type="common">Two-spotted spider mite</name>
    <dbReference type="NCBI Taxonomy" id="32264"/>
    <lineage>
        <taxon>Eukaryota</taxon>
        <taxon>Metazoa</taxon>
        <taxon>Ecdysozoa</taxon>
        <taxon>Arthropoda</taxon>
        <taxon>Chelicerata</taxon>
        <taxon>Arachnida</taxon>
        <taxon>Acari</taxon>
        <taxon>Acariformes</taxon>
        <taxon>Trombidiformes</taxon>
        <taxon>Prostigmata</taxon>
        <taxon>Eleutherengona</taxon>
        <taxon>Raphignathae</taxon>
        <taxon>Tetranychoidea</taxon>
        <taxon>Tetranychidae</taxon>
        <taxon>Tetranychus</taxon>
    </lineage>
</organism>
<dbReference type="AlphaFoldDB" id="T1K619"/>
<name>T1K619_TETUR</name>
<keyword evidence="2" id="KW-1185">Reference proteome</keyword>
<proteinExistence type="predicted"/>
<dbReference type="EMBL" id="CAEY01001591">
    <property type="status" value="NOT_ANNOTATED_CDS"/>
    <property type="molecule type" value="Genomic_DNA"/>
</dbReference>
<sequence>MDDSDIVLYKYFYSKLEEFRHHVGGEEVELFGHKESKRCYRDVQIVDD</sequence>
<evidence type="ECO:0000313" key="1">
    <source>
        <dbReference type="EnsemblMetazoa" id="tetur05g08300.1"/>
    </source>
</evidence>